<gene>
    <name evidence="7" type="primary">nreC_4</name>
    <name evidence="7" type="ORF">PDESU_01697</name>
</gene>
<dbReference type="Proteomes" id="UP000366872">
    <property type="component" value="Unassembled WGS sequence"/>
</dbReference>
<evidence type="ECO:0000259" key="5">
    <source>
        <dbReference type="PROSITE" id="PS50043"/>
    </source>
</evidence>
<evidence type="ECO:0000256" key="1">
    <source>
        <dbReference type="ARBA" id="ARBA00022553"/>
    </source>
</evidence>
<dbReference type="InterPro" id="IPR058245">
    <property type="entry name" value="NreC/VraR/RcsB-like_REC"/>
</dbReference>
<dbReference type="SMART" id="SM00448">
    <property type="entry name" value="REC"/>
    <property type="match status" value="1"/>
</dbReference>
<dbReference type="PANTHER" id="PTHR43214">
    <property type="entry name" value="TWO-COMPONENT RESPONSE REGULATOR"/>
    <property type="match status" value="1"/>
</dbReference>
<dbReference type="PROSITE" id="PS50110">
    <property type="entry name" value="RESPONSE_REGULATORY"/>
    <property type="match status" value="1"/>
</dbReference>
<dbReference type="PRINTS" id="PR00038">
    <property type="entry name" value="HTHLUXR"/>
</dbReference>
<dbReference type="SUPFAM" id="SSF46894">
    <property type="entry name" value="C-terminal effector domain of the bipartite response regulators"/>
    <property type="match status" value="1"/>
</dbReference>
<evidence type="ECO:0000256" key="3">
    <source>
        <dbReference type="PROSITE-ProRule" id="PRU00169"/>
    </source>
</evidence>
<dbReference type="Pfam" id="PF00072">
    <property type="entry name" value="Response_reg"/>
    <property type="match status" value="1"/>
</dbReference>
<dbReference type="GO" id="GO:0003677">
    <property type="term" value="F:DNA binding"/>
    <property type="evidence" value="ECO:0007669"/>
    <property type="project" value="UniProtKB-KW"/>
</dbReference>
<dbReference type="Gene3D" id="3.40.50.2300">
    <property type="match status" value="1"/>
</dbReference>
<feature type="domain" description="Response regulatory" evidence="6">
    <location>
        <begin position="6"/>
        <end position="126"/>
    </location>
</feature>
<dbReference type="EMBL" id="CAAHFG010000001">
    <property type="protein sequence ID" value="VGO13143.1"/>
    <property type="molecule type" value="Genomic_DNA"/>
</dbReference>
<evidence type="ECO:0000256" key="4">
    <source>
        <dbReference type="SAM" id="MobiDB-lite"/>
    </source>
</evidence>
<dbReference type="InterPro" id="IPR001789">
    <property type="entry name" value="Sig_transdc_resp-reg_receiver"/>
</dbReference>
<dbReference type="CDD" id="cd06170">
    <property type="entry name" value="LuxR_C_like"/>
    <property type="match status" value="1"/>
</dbReference>
<dbReference type="InterPro" id="IPR039420">
    <property type="entry name" value="WalR-like"/>
</dbReference>
<dbReference type="CDD" id="cd17535">
    <property type="entry name" value="REC_NarL-like"/>
    <property type="match status" value="1"/>
</dbReference>
<keyword evidence="8" id="KW-1185">Reference proteome</keyword>
<dbReference type="GO" id="GO:0000160">
    <property type="term" value="P:phosphorelay signal transduction system"/>
    <property type="evidence" value="ECO:0007669"/>
    <property type="project" value="InterPro"/>
</dbReference>
<evidence type="ECO:0000256" key="2">
    <source>
        <dbReference type="ARBA" id="ARBA00023125"/>
    </source>
</evidence>
<feature type="domain" description="HTH luxR-type" evidence="5">
    <location>
        <begin position="159"/>
        <end position="224"/>
    </location>
</feature>
<accession>A0A6C2TZV4</accession>
<reference evidence="7 8" key="1">
    <citation type="submission" date="2019-04" db="EMBL/GenBank/DDBJ databases">
        <authorList>
            <person name="Van Vliet M D."/>
        </authorList>
    </citation>
    <scope>NUCLEOTIDE SEQUENCE [LARGE SCALE GENOMIC DNA]</scope>
    <source>
        <strain evidence="7 8">F1</strain>
    </source>
</reference>
<feature type="region of interest" description="Disordered" evidence="4">
    <location>
        <begin position="147"/>
        <end position="167"/>
    </location>
</feature>
<keyword evidence="2" id="KW-0238">DNA-binding</keyword>
<dbReference type="RefSeq" id="WP_136078747.1">
    <property type="nucleotide sequence ID" value="NZ_CAAHFG010000001.1"/>
</dbReference>
<organism evidence="7 8">
    <name type="scientific">Pontiella desulfatans</name>
    <dbReference type="NCBI Taxonomy" id="2750659"/>
    <lineage>
        <taxon>Bacteria</taxon>
        <taxon>Pseudomonadati</taxon>
        <taxon>Kiritimatiellota</taxon>
        <taxon>Kiritimatiellia</taxon>
        <taxon>Kiritimatiellales</taxon>
        <taxon>Pontiellaceae</taxon>
        <taxon>Pontiella</taxon>
    </lineage>
</organism>
<keyword evidence="1 3" id="KW-0597">Phosphoprotein</keyword>
<dbReference type="InterPro" id="IPR011006">
    <property type="entry name" value="CheY-like_superfamily"/>
</dbReference>
<name>A0A6C2TZV4_PONDE</name>
<evidence type="ECO:0000313" key="8">
    <source>
        <dbReference type="Proteomes" id="UP000366872"/>
    </source>
</evidence>
<dbReference type="PANTHER" id="PTHR43214:SF43">
    <property type="entry name" value="TWO-COMPONENT RESPONSE REGULATOR"/>
    <property type="match status" value="1"/>
</dbReference>
<dbReference type="SMART" id="SM00421">
    <property type="entry name" value="HTH_LUXR"/>
    <property type="match status" value="1"/>
</dbReference>
<feature type="modified residue" description="4-aspartylphosphate" evidence="3">
    <location>
        <position position="61"/>
    </location>
</feature>
<evidence type="ECO:0000259" key="6">
    <source>
        <dbReference type="PROSITE" id="PS50110"/>
    </source>
</evidence>
<dbReference type="AlphaFoldDB" id="A0A6C2TZV4"/>
<dbReference type="InterPro" id="IPR000792">
    <property type="entry name" value="Tscrpt_reg_LuxR_C"/>
</dbReference>
<dbReference type="InterPro" id="IPR016032">
    <property type="entry name" value="Sig_transdc_resp-reg_C-effctor"/>
</dbReference>
<evidence type="ECO:0000313" key="7">
    <source>
        <dbReference type="EMBL" id="VGO13143.1"/>
    </source>
</evidence>
<sequence length="230" mass="25234">MTTPINIMLVEDNAVYREVLEMAITRDPNLELTDKVGTAERALQHLQPSVGQKTPDLILLDLSLPGMSGLEAIPWIKKYVPNTKIIILTQSENEADIINAITQGVSGYLLKSATVQQIKEGIQTVMSGGSPLDPAVAKYILNTFKAPTSNRPESTPHTDGEEDTPLTDREEEILSLLSQGLVKKEIAEKLNISYFTVSTHVRHIYEKLEVPNAPAAISKAYKTGIFGSHD</sequence>
<dbReference type="SUPFAM" id="SSF52172">
    <property type="entry name" value="CheY-like"/>
    <property type="match status" value="1"/>
</dbReference>
<protein>
    <submittedName>
        <fullName evidence="7">Oxygen regulatory protein NreC</fullName>
    </submittedName>
</protein>
<dbReference type="PROSITE" id="PS50043">
    <property type="entry name" value="HTH_LUXR_2"/>
    <property type="match status" value="1"/>
</dbReference>
<proteinExistence type="predicted"/>
<dbReference type="GO" id="GO:0006355">
    <property type="term" value="P:regulation of DNA-templated transcription"/>
    <property type="evidence" value="ECO:0007669"/>
    <property type="project" value="InterPro"/>
</dbReference>
<dbReference type="Pfam" id="PF00196">
    <property type="entry name" value="GerE"/>
    <property type="match status" value="1"/>
</dbReference>